<evidence type="ECO:0008006" key="5">
    <source>
        <dbReference type="Google" id="ProtNLM"/>
    </source>
</evidence>
<gene>
    <name evidence="3" type="ORF">Dsin_009808</name>
</gene>
<dbReference type="PANTHER" id="PTHR47926:SF436">
    <property type="entry name" value="PENTATRICOPEPTIDE REPEAT-CONTAINING PROTEIN ELI1, CHLOROPLASTIC-LIKE ISOFORM X2"/>
    <property type="match status" value="1"/>
</dbReference>
<dbReference type="GO" id="GO:0003723">
    <property type="term" value="F:RNA binding"/>
    <property type="evidence" value="ECO:0007669"/>
    <property type="project" value="InterPro"/>
</dbReference>
<dbReference type="Pfam" id="PF01535">
    <property type="entry name" value="PPR"/>
    <property type="match status" value="2"/>
</dbReference>
<keyword evidence="1" id="KW-0677">Repeat</keyword>
<protein>
    <recommendedName>
        <fullName evidence="5">Pentatricopeptide repeat-containing protein</fullName>
    </recommendedName>
</protein>
<dbReference type="EMBL" id="JANJYJ010000003">
    <property type="protein sequence ID" value="KAK3222783.1"/>
    <property type="molecule type" value="Genomic_DNA"/>
</dbReference>
<evidence type="ECO:0000313" key="3">
    <source>
        <dbReference type="EMBL" id="KAK3222783.1"/>
    </source>
</evidence>
<dbReference type="PROSITE" id="PS51375">
    <property type="entry name" value="PPR"/>
    <property type="match status" value="2"/>
</dbReference>
<evidence type="ECO:0000313" key="4">
    <source>
        <dbReference type="Proteomes" id="UP001281410"/>
    </source>
</evidence>
<feature type="repeat" description="PPR" evidence="2">
    <location>
        <begin position="153"/>
        <end position="187"/>
    </location>
</feature>
<dbReference type="AlphaFoldDB" id="A0AAE0ARN5"/>
<evidence type="ECO:0000256" key="2">
    <source>
        <dbReference type="PROSITE-ProRule" id="PRU00708"/>
    </source>
</evidence>
<dbReference type="Pfam" id="PF13041">
    <property type="entry name" value="PPR_2"/>
    <property type="match status" value="1"/>
</dbReference>
<dbReference type="PANTHER" id="PTHR47926">
    <property type="entry name" value="PENTATRICOPEPTIDE REPEAT-CONTAINING PROTEIN"/>
    <property type="match status" value="1"/>
</dbReference>
<sequence>MLVTSSVEPQRSIYPSVFKAYAQKGMANFGAQLHGRVIKLGIQFDRFIRNSIIYMYANCGFLSEARRVFDHEDMEFDLVAWNSMIMGLAKCGEIDQNGKFKEALELFGEMQKHKIRPSEFTMVSLLNACAKLGAIRRGEWLHAFLSKNNFDLNSIVVTAIIDMYCKCGCPVKALQVFESVLKKGLSCWIVCKGSQLVGSMEMLICLSRQRSI</sequence>
<organism evidence="3 4">
    <name type="scientific">Dipteronia sinensis</name>
    <dbReference type="NCBI Taxonomy" id="43782"/>
    <lineage>
        <taxon>Eukaryota</taxon>
        <taxon>Viridiplantae</taxon>
        <taxon>Streptophyta</taxon>
        <taxon>Embryophyta</taxon>
        <taxon>Tracheophyta</taxon>
        <taxon>Spermatophyta</taxon>
        <taxon>Magnoliopsida</taxon>
        <taxon>eudicotyledons</taxon>
        <taxon>Gunneridae</taxon>
        <taxon>Pentapetalae</taxon>
        <taxon>rosids</taxon>
        <taxon>malvids</taxon>
        <taxon>Sapindales</taxon>
        <taxon>Sapindaceae</taxon>
        <taxon>Hippocastanoideae</taxon>
        <taxon>Acereae</taxon>
        <taxon>Dipteronia</taxon>
    </lineage>
</organism>
<name>A0AAE0ARN5_9ROSI</name>
<reference evidence="3" key="1">
    <citation type="journal article" date="2023" name="Plant J.">
        <title>Genome sequences and population genomics provide insights into the demographic history, inbreeding, and mutation load of two 'living fossil' tree species of Dipteronia.</title>
        <authorList>
            <person name="Feng Y."/>
            <person name="Comes H.P."/>
            <person name="Chen J."/>
            <person name="Zhu S."/>
            <person name="Lu R."/>
            <person name="Zhang X."/>
            <person name="Li P."/>
            <person name="Qiu J."/>
            <person name="Olsen K.M."/>
            <person name="Qiu Y."/>
        </authorList>
    </citation>
    <scope>NUCLEOTIDE SEQUENCE</scope>
    <source>
        <strain evidence="3">NBL</strain>
    </source>
</reference>
<dbReference type="Proteomes" id="UP001281410">
    <property type="component" value="Unassembled WGS sequence"/>
</dbReference>
<dbReference type="FunFam" id="1.25.40.10:FF:000031">
    <property type="entry name" value="Pentatricopeptide repeat-containing protein mitochondrial"/>
    <property type="match status" value="1"/>
</dbReference>
<feature type="repeat" description="PPR" evidence="2">
    <location>
        <begin position="77"/>
        <end position="117"/>
    </location>
</feature>
<dbReference type="InterPro" id="IPR011990">
    <property type="entry name" value="TPR-like_helical_dom_sf"/>
</dbReference>
<proteinExistence type="predicted"/>
<keyword evidence="4" id="KW-1185">Reference proteome</keyword>
<dbReference type="InterPro" id="IPR046960">
    <property type="entry name" value="PPR_At4g14850-like_plant"/>
</dbReference>
<comment type="caution">
    <text evidence="3">The sequence shown here is derived from an EMBL/GenBank/DDBJ whole genome shotgun (WGS) entry which is preliminary data.</text>
</comment>
<dbReference type="InterPro" id="IPR002885">
    <property type="entry name" value="PPR_rpt"/>
</dbReference>
<dbReference type="Gene3D" id="1.25.40.10">
    <property type="entry name" value="Tetratricopeptide repeat domain"/>
    <property type="match status" value="2"/>
</dbReference>
<dbReference type="GO" id="GO:0009451">
    <property type="term" value="P:RNA modification"/>
    <property type="evidence" value="ECO:0007669"/>
    <property type="project" value="InterPro"/>
</dbReference>
<evidence type="ECO:0000256" key="1">
    <source>
        <dbReference type="ARBA" id="ARBA00022737"/>
    </source>
</evidence>
<accession>A0AAE0ARN5</accession>
<dbReference type="NCBIfam" id="TIGR00756">
    <property type="entry name" value="PPR"/>
    <property type="match status" value="2"/>
</dbReference>